<evidence type="ECO:0000313" key="3">
    <source>
        <dbReference type="EMBL" id="KAF2993406.1"/>
    </source>
</evidence>
<proteinExistence type="predicted"/>
<dbReference type="GO" id="GO:0004672">
    <property type="term" value="F:protein kinase activity"/>
    <property type="evidence" value="ECO:0007669"/>
    <property type="project" value="InterPro"/>
</dbReference>
<feature type="region of interest" description="Disordered" evidence="1">
    <location>
        <begin position="1"/>
        <end position="26"/>
    </location>
</feature>
<evidence type="ECO:0000256" key="1">
    <source>
        <dbReference type="SAM" id="MobiDB-lite"/>
    </source>
</evidence>
<sequence>MARMKMKTFGLHQSRTDERPSPKLRELPGYPLGDCEDGFRVTELDSNSVLLMPEAYYFPRDSDDVRFLESEWYDRGWAECWKTTLIYEEKIGESHPHILDFKGRDPWSAFPVLAKPPGLFLDAFITKHRSAMYSAPLNTTTSRIIPSYRPVVYQWALHLIDGLAFVHAHDVIIGDMHTSRIWLSSDSHLSVAPFGFLSASYVRDWGFGVFQPGSRFNNLNFHPLEGQDERRPTQQTDIFLFGCMLFQFMTGFWPANDVEGWSIINRPFDSPAWPLVPILEEVHMGRIVRQCWNGHFESAEQVKAAVVSLVRDSGWEIDEQCNLSDFDAASLFS</sequence>
<accession>A0A9P4T407</accession>
<keyword evidence="4" id="KW-1185">Reference proteome</keyword>
<dbReference type="SUPFAM" id="SSF56112">
    <property type="entry name" value="Protein kinase-like (PK-like)"/>
    <property type="match status" value="1"/>
</dbReference>
<feature type="domain" description="Serine-threonine/tyrosine-protein kinase catalytic" evidence="2">
    <location>
        <begin position="152"/>
        <end position="297"/>
    </location>
</feature>
<dbReference type="InterPro" id="IPR001245">
    <property type="entry name" value="Ser-Thr/Tyr_kinase_cat_dom"/>
</dbReference>
<evidence type="ECO:0000313" key="4">
    <source>
        <dbReference type="Proteomes" id="UP000801428"/>
    </source>
</evidence>
<dbReference type="EMBL" id="SWKU01000053">
    <property type="protein sequence ID" value="KAF2993406.1"/>
    <property type="molecule type" value="Genomic_DNA"/>
</dbReference>
<dbReference type="InterPro" id="IPR011009">
    <property type="entry name" value="Kinase-like_dom_sf"/>
</dbReference>
<evidence type="ECO:0000259" key="2">
    <source>
        <dbReference type="Pfam" id="PF07714"/>
    </source>
</evidence>
<name>A0A9P4T407_CURKU</name>
<protein>
    <recommendedName>
        <fullName evidence="2">Serine-threonine/tyrosine-protein kinase catalytic domain-containing protein</fullName>
    </recommendedName>
</protein>
<organism evidence="3 4">
    <name type="scientific">Curvularia kusanoi</name>
    <name type="common">Cochliobolus kusanoi</name>
    <dbReference type="NCBI Taxonomy" id="90978"/>
    <lineage>
        <taxon>Eukaryota</taxon>
        <taxon>Fungi</taxon>
        <taxon>Dikarya</taxon>
        <taxon>Ascomycota</taxon>
        <taxon>Pezizomycotina</taxon>
        <taxon>Dothideomycetes</taxon>
        <taxon>Pleosporomycetidae</taxon>
        <taxon>Pleosporales</taxon>
        <taxon>Pleosporineae</taxon>
        <taxon>Pleosporaceae</taxon>
        <taxon>Curvularia</taxon>
    </lineage>
</organism>
<dbReference type="Pfam" id="PF07714">
    <property type="entry name" value="PK_Tyr_Ser-Thr"/>
    <property type="match status" value="1"/>
</dbReference>
<gene>
    <name evidence="3" type="ORF">E8E13_001835</name>
</gene>
<reference evidence="3" key="1">
    <citation type="submission" date="2019-04" db="EMBL/GenBank/DDBJ databases">
        <title>Sequencing of skin fungus with MAO and IRED activity.</title>
        <authorList>
            <person name="Marsaioli A.J."/>
            <person name="Bonatto J.M.C."/>
            <person name="Reis Junior O."/>
        </authorList>
    </citation>
    <scope>NUCLEOTIDE SEQUENCE</scope>
    <source>
        <strain evidence="3">30M1</strain>
    </source>
</reference>
<feature type="compositionally biased region" description="Basic and acidic residues" evidence="1">
    <location>
        <begin position="14"/>
        <end position="26"/>
    </location>
</feature>
<dbReference type="AlphaFoldDB" id="A0A9P4T407"/>
<dbReference type="OrthoDB" id="1668230at2759"/>
<dbReference type="Proteomes" id="UP000801428">
    <property type="component" value="Unassembled WGS sequence"/>
</dbReference>
<dbReference type="Gene3D" id="1.10.510.10">
    <property type="entry name" value="Transferase(Phosphotransferase) domain 1"/>
    <property type="match status" value="1"/>
</dbReference>
<comment type="caution">
    <text evidence="3">The sequence shown here is derived from an EMBL/GenBank/DDBJ whole genome shotgun (WGS) entry which is preliminary data.</text>
</comment>